<dbReference type="Proteomes" id="UP001386955">
    <property type="component" value="Unassembled WGS sequence"/>
</dbReference>
<evidence type="ECO:0000313" key="6">
    <source>
        <dbReference type="EMBL" id="KAK7381455.1"/>
    </source>
</evidence>
<evidence type="ECO:0000256" key="2">
    <source>
        <dbReference type="ARBA" id="ARBA00026011"/>
    </source>
</evidence>
<dbReference type="PANTHER" id="PTHR46937">
    <property type="entry name" value="FERREDOXIN-THIOREDOXIN REDUCTASE, VARIABLE CHAIN"/>
    <property type="match status" value="1"/>
</dbReference>
<sequence length="138" mass="15270">MSSSCALRLSWMSPNANCNCNSSSSMLMKKTVLVAVKSKSIVVRCEVANAVEDSTTSGQMKIGARVKVKVPLKVYHVPKVAEIDLTGMEGEIKQYVALWNGKRISANLPYKVQFLTDIPGRGPVKFFAHLKQDEFDYL</sequence>
<organism evidence="6 7">
    <name type="scientific">Psophocarpus tetragonolobus</name>
    <name type="common">Winged bean</name>
    <name type="synonym">Dolichos tetragonolobus</name>
    <dbReference type="NCBI Taxonomy" id="3891"/>
    <lineage>
        <taxon>Eukaryota</taxon>
        <taxon>Viridiplantae</taxon>
        <taxon>Streptophyta</taxon>
        <taxon>Embryophyta</taxon>
        <taxon>Tracheophyta</taxon>
        <taxon>Spermatophyta</taxon>
        <taxon>Magnoliopsida</taxon>
        <taxon>eudicotyledons</taxon>
        <taxon>Gunneridae</taxon>
        <taxon>Pentapetalae</taxon>
        <taxon>rosids</taxon>
        <taxon>fabids</taxon>
        <taxon>Fabales</taxon>
        <taxon>Fabaceae</taxon>
        <taxon>Papilionoideae</taxon>
        <taxon>50 kb inversion clade</taxon>
        <taxon>NPAAA clade</taxon>
        <taxon>indigoferoid/millettioid clade</taxon>
        <taxon>Phaseoleae</taxon>
        <taxon>Psophocarpus</taxon>
    </lineage>
</organism>
<dbReference type="Gene3D" id="2.30.30.50">
    <property type="match status" value="1"/>
</dbReference>
<dbReference type="EMBL" id="JAYMYS010000009">
    <property type="protein sequence ID" value="KAK7381455.1"/>
    <property type="molecule type" value="Genomic_DNA"/>
</dbReference>
<gene>
    <name evidence="6" type="ORF">VNO78_34159</name>
</gene>
<name>A0AAN9RLU7_PSOTE</name>
<dbReference type="InterPro" id="IPR044166">
    <property type="entry name" value="FTRV"/>
</dbReference>
<dbReference type="PANTHER" id="PTHR46937:SF4">
    <property type="entry name" value="FERREDOXIN-THIOREDOXIN REDUCTASE SUBUNIT A1, CHLOROPLASTIC"/>
    <property type="match status" value="1"/>
</dbReference>
<keyword evidence="7" id="KW-1185">Reference proteome</keyword>
<proteinExistence type="inferred from homology"/>
<reference evidence="6 7" key="1">
    <citation type="submission" date="2024-01" db="EMBL/GenBank/DDBJ databases">
        <title>The genomes of 5 underutilized Papilionoideae crops provide insights into root nodulation and disease resistanc.</title>
        <authorList>
            <person name="Jiang F."/>
        </authorList>
    </citation>
    <scope>NUCLEOTIDE SEQUENCE [LARGE SCALE GENOMIC DNA]</scope>
    <source>
        <strain evidence="6">DUOXIRENSHENG_FW03</strain>
        <tissue evidence="6">Leaves</tissue>
    </source>
</reference>
<comment type="caution">
    <text evidence="6">The sequence shown here is derived from an EMBL/GenBank/DDBJ whole genome shotgun (WGS) entry which is preliminary data.</text>
</comment>
<evidence type="ECO:0000256" key="3">
    <source>
        <dbReference type="ARBA" id="ARBA00034474"/>
    </source>
</evidence>
<accession>A0AAN9RLU7</accession>
<evidence type="ECO:0000313" key="7">
    <source>
        <dbReference type="Proteomes" id="UP001386955"/>
    </source>
</evidence>
<dbReference type="InterPro" id="IPR004207">
    <property type="entry name" value="Fd_thioredoxin_Rdtase_alpha"/>
</dbReference>
<evidence type="ECO:0000256" key="4">
    <source>
        <dbReference type="ARBA" id="ARBA00034490"/>
    </source>
</evidence>
<dbReference type="AlphaFoldDB" id="A0AAN9RLU7"/>
<dbReference type="InterPro" id="IPR008990">
    <property type="entry name" value="Elect_transpt_acc-like_dom_sf"/>
</dbReference>
<comment type="similarity">
    <text evidence="4">Belongs to the ferredoxin thioredoxin reductase alpha subunit family.</text>
</comment>
<evidence type="ECO:0000259" key="5">
    <source>
        <dbReference type="Pfam" id="PF02941"/>
    </source>
</evidence>
<dbReference type="GO" id="GO:0016491">
    <property type="term" value="F:oxidoreductase activity"/>
    <property type="evidence" value="ECO:0007669"/>
    <property type="project" value="UniProtKB-KW"/>
</dbReference>
<evidence type="ECO:0000256" key="1">
    <source>
        <dbReference type="ARBA" id="ARBA00023002"/>
    </source>
</evidence>
<protein>
    <recommendedName>
        <fullName evidence="5">Ferredoxin thioredoxin reductase alpha chain domain-containing protein</fullName>
    </recommendedName>
</protein>
<comment type="subunit">
    <text evidence="2">Heterodimer of subunit A (variable subunit) and subunit B (catalytic subunit). Heterodimeric FTR forms a complex with ferredoxin and thioredoxin.</text>
</comment>
<dbReference type="SUPFAM" id="SSF50090">
    <property type="entry name" value="Electron transport accessory proteins"/>
    <property type="match status" value="1"/>
</dbReference>
<dbReference type="GO" id="GO:0015979">
    <property type="term" value="P:photosynthesis"/>
    <property type="evidence" value="ECO:0007669"/>
    <property type="project" value="InterPro"/>
</dbReference>
<dbReference type="Pfam" id="PF02941">
    <property type="entry name" value="FeThRed_A"/>
    <property type="match status" value="1"/>
</dbReference>
<feature type="domain" description="Ferredoxin thioredoxin reductase alpha chain" evidence="5">
    <location>
        <begin position="62"/>
        <end position="134"/>
    </location>
</feature>
<comment type="function">
    <text evidence="3">Variable subunit of the ferredoxin-thioredoxin reductase (FTR), which catalyzes the two-electron reduction of thioredoxins by the electrons provided by reduced ferredoxin.</text>
</comment>
<keyword evidence="1" id="KW-0560">Oxidoreductase</keyword>